<sequence>MNLKDLALIQDIARLGSFAAVARTRGVDPSSVGRLVAGIETELGLRLFSRTTRRMELTEAGALYLSRIAPLTEELERAREDARAIQSEPRGTLRLSASASFGQQVIVPRLAGFRAAYPEVAIEGIFSDGQSDLVADRIDLAIRLAPEVEGDYVVSKLMDTRYRVVASPEYLAKAPPLVRPGDLADHRAILFPLRDYRSRWLFRDEAGRVTEQPVAGDMLLSPAGAIRDAAVAGLGPALLPGWLIAGDLAAGALCPCIEGWQVTATTFETAAWLVYPSRSYVPGKVRAMIDYLKEEMRRSQTTRG</sequence>
<accession>A0A285JAF7</accession>
<dbReference type="InterPro" id="IPR036390">
    <property type="entry name" value="WH_DNA-bd_sf"/>
</dbReference>
<evidence type="ECO:0000313" key="6">
    <source>
        <dbReference type="EMBL" id="PJE30832.1"/>
    </source>
</evidence>
<dbReference type="AlphaFoldDB" id="A0A285JAF7"/>
<organism evidence="7 8">
    <name type="scientific">Pseudooceanicola antarcticus</name>
    <dbReference type="NCBI Taxonomy" id="1247613"/>
    <lineage>
        <taxon>Bacteria</taxon>
        <taxon>Pseudomonadati</taxon>
        <taxon>Pseudomonadota</taxon>
        <taxon>Alphaproteobacteria</taxon>
        <taxon>Rhodobacterales</taxon>
        <taxon>Paracoccaceae</taxon>
        <taxon>Pseudooceanicola</taxon>
    </lineage>
</organism>
<dbReference type="Pfam" id="PF00126">
    <property type="entry name" value="HTH_1"/>
    <property type="match status" value="1"/>
</dbReference>
<dbReference type="Proteomes" id="UP000231655">
    <property type="component" value="Unassembled WGS sequence"/>
</dbReference>
<evidence type="ECO:0000313" key="8">
    <source>
        <dbReference type="Proteomes" id="UP000231655"/>
    </source>
</evidence>
<dbReference type="SUPFAM" id="SSF46785">
    <property type="entry name" value="Winged helix' DNA-binding domain"/>
    <property type="match status" value="1"/>
</dbReference>
<keyword evidence="9" id="KW-1185">Reference proteome</keyword>
<dbReference type="EMBL" id="OBEA01000007">
    <property type="protein sequence ID" value="SNY57300.1"/>
    <property type="molecule type" value="Genomic_DNA"/>
</dbReference>
<comment type="similarity">
    <text evidence="1">Belongs to the LysR transcriptional regulatory family.</text>
</comment>
<gene>
    <name evidence="6" type="ORF">CVM39_05150</name>
    <name evidence="7" type="ORF">SAMN06297129_3361</name>
</gene>
<dbReference type="PROSITE" id="PS50931">
    <property type="entry name" value="HTH_LYSR"/>
    <property type="match status" value="1"/>
</dbReference>
<proteinExistence type="inferred from homology"/>
<evidence type="ECO:0000313" key="9">
    <source>
        <dbReference type="Proteomes" id="UP000231702"/>
    </source>
</evidence>
<dbReference type="PANTHER" id="PTHR30537:SF5">
    <property type="entry name" value="HTH-TYPE TRANSCRIPTIONAL ACTIVATOR TTDR-RELATED"/>
    <property type="match status" value="1"/>
</dbReference>
<reference evidence="7 8" key="1">
    <citation type="submission" date="2017-09" db="EMBL/GenBank/DDBJ databases">
        <authorList>
            <person name="Ehlers B."/>
            <person name="Leendertz F.H."/>
        </authorList>
    </citation>
    <scope>NUCLEOTIDE SEQUENCE [LARGE SCALE GENOMIC DNA]</scope>
    <source>
        <strain evidence="7 8">CGMCC 1.12662</strain>
    </source>
</reference>
<dbReference type="EMBL" id="PGTD01000012">
    <property type="protein sequence ID" value="PJE30832.1"/>
    <property type="molecule type" value="Genomic_DNA"/>
</dbReference>
<dbReference type="GO" id="GO:0003677">
    <property type="term" value="F:DNA binding"/>
    <property type="evidence" value="ECO:0007669"/>
    <property type="project" value="UniProtKB-KW"/>
</dbReference>
<dbReference type="RefSeq" id="WP_097147060.1">
    <property type="nucleotide sequence ID" value="NZ_OBEA01000007.1"/>
</dbReference>
<keyword evidence="4" id="KW-0804">Transcription</keyword>
<keyword evidence="2" id="KW-0805">Transcription regulation</keyword>
<dbReference type="CDD" id="cd08422">
    <property type="entry name" value="PBP2_CrgA_like"/>
    <property type="match status" value="1"/>
</dbReference>
<dbReference type="Proteomes" id="UP000231702">
    <property type="component" value="Unassembled WGS sequence"/>
</dbReference>
<protein>
    <submittedName>
        <fullName evidence="6">LysR family transcriptional regulator</fullName>
    </submittedName>
    <submittedName>
        <fullName evidence="7">Transcriptional regulator, LysR family</fullName>
    </submittedName>
</protein>
<feature type="domain" description="HTH lysR-type" evidence="5">
    <location>
        <begin position="1"/>
        <end position="58"/>
    </location>
</feature>
<evidence type="ECO:0000256" key="4">
    <source>
        <dbReference type="ARBA" id="ARBA00023163"/>
    </source>
</evidence>
<evidence type="ECO:0000256" key="3">
    <source>
        <dbReference type="ARBA" id="ARBA00023125"/>
    </source>
</evidence>
<evidence type="ECO:0000256" key="1">
    <source>
        <dbReference type="ARBA" id="ARBA00009437"/>
    </source>
</evidence>
<dbReference type="PANTHER" id="PTHR30537">
    <property type="entry name" value="HTH-TYPE TRANSCRIPTIONAL REGULATOR"/>
    <property type="match status" value="1"/>
</dbReference>
<dbReference type="InterPro" id="IPR036388">
    <property type="entry name" value="WH-like_DNA-bd_sf"/>
</dbReference>
<evidence type="ECO:0000313" key="7">
    <source>
        <dbReference type="EMBL" id="SNY57300.1"/>
    </source>
</evidence>
<dbReference type="OrthoDB" id="9813056at2"/>
<dbReference type="Pfam" id="PF03466">
    <property type="entry name" value="LysR_substrate"/>
    <property type="match status" value="1"/>
</dbReference>
<reference evidence="6 9" key="2">
    <citation type="journal article" date="2018" name="Int. J. Syst. Evol. Microbiol.">
        <title>Pseudooceanicola lipolyticus sp. nov., a marine alphaproteobacterium, reclassification of Oceanicola flagellatus as Pseudooceanicola flagellatus comb. nov. and emended description of the genus Pseudooceanicola.</title>
        <authorList>
            <person name="Huang M.-M."/>
            <person name="Guo L.-L."/>
            <person name="Wu Y.-H."/>
            <person name="Lai Q.-L."/>
            <person name="Shao Z.-Z."/>
            <person name="Wang C.-S."/>
            <person name="Wu M."/>
            <person name="Xu X.-W."/>
        </authorList>
    </citation>
    <scope>NUCLEOTIDE SEQUENCE [LARGE SCALE GENOMIC DNA]</scope>
    <source>
        <strain evidence="6 9">Ar-45</strain>
    </source>
</reference>
<dbReference type="InterPro" id="IPR005119">
    <property type="entry name" value="LysR_subst-bd"/>
</dbReference>
<dbReference type="InterPro" id="IPR000847">
    <property type="entry name" value="LysR_HTH_N"/>
</dbReference>
<dbReference type="InterPro" id="IPR058163">
    <property type="entry name" value="LysR-type_TF_proteobact-type"/>
</dbReference>
<dbReference type="SUPFAM" id="SSF53850">
    <property type="entry name" value="Periplasmic binding protein-like II"/>
    <property type="match status" value="1"/>
</dbReference>
<keyword evidence="3" id="KW-0238">DNA-binding</keyword>
<name>A0A285JAF7_9RHOB</name>
<dbReference type="Gene3D" id="1.10.10.10">
    <property type="entry name" value="Winged helix-like DNA-binding domain superfamily/Winged helix DNA-binding domain"/>
    <property type="match status" value="1"/>
</dbReference>
<evidence type="ECO:0000256" key="2">
    <source>
        <dbReference type="ARBA" id="ARBA00023015"/>
    </source>
</evidence>
<dbReference type="Gene3D" id="3.40.190.290">
    <property type="match status" value="1"/>
</dbReference>
<evidence type="ECO:0000259" key="5">
    <source>
        <dbReference type="PROSITE" id="PS50931"/>
    </source>
</evidence>
<dbReference type="GO" id="GO:0003700">
    <property type="term" value="F:DNA-binding transcription factor activity"/>
    <property type="evidence" value="ECO:0007669"/>
    <property type="project" value="InterPro"/>
</dbReference>